<evidence type="ECO:0000313" key="2">
    <source>
        <dbReference type="EMBL" id="KAJ7362421.1"/>
    </source>
</evidence>
<sequence length="447" mass="47857">MSLHNIEELVLGEPELREDAALGEEGECYVVIAALSIVVIWTGVARGHGAALPVPAPASAGDYAHAPPLSPVIPPRASAVRPAADPHPYCPTSTPLPHPSRVLPRPSSLASTSPSRPPPTPSRSPHALLRPFCPASTRALVSISTRPSRSASAPAPAPLAVYSPPSLLLHTHRRRATLLCVTPPILSRFQLRPSLRTRLRVGTPIPLFIRLAAEPLSRTHTHANFRVGTGASSAQEHGAAAPTPASLLRRHAIPASTSAPSVRTRRRVDRYHTMSASLFCSPTRPCCCARTTSPPSRLAAVPSSHIWWTATRPVPRTPRPLDAAPCPPFRIASNAAPSILPTPRAIVAAHLPPLFRLQPRARIHHGTALVTRIHPAGVLTTASRILPLPARPSPFPQYADPPPRPCAISHPLRFHSSLSTASSTLLYELGEEGSRHEYPVNRSPYVL</sequence>
<organism evidence="2 3">
    <name type="scientific">Mycena albidolilacea</name>
    <dbReference type="NCBI Taxonomy" id="1033008"/>
    <lineage>
        <taxon>Eukaryota</taxon>
        <taxon>Fungi</taxon>
        <taxon>Dikarya</taxon>
        <taxon>Basidiomycota</taxon>
        <taxon>Agaricomycotina</taxon>
        <taxon>Agaricomycetes</taxon>
        <taxon>Agaricomycetidae</taxon>
        <taxon>Agaricales</taxon>
        <taxon>Marasmiineae</taxon>
        <taxon>Mycenaceae</taxon>
        <taxon>Mycena</taxon>
    </lineage>
</organism>
<evidence type="ECO:0000256" key="1">
    <source>
        <dbReference type="SAM" id="MobiDB-lite"/>
    </source>
</evidence>
<comment type="caution">
    <text evidence="2">The sequence shown here is derived from an EMBL/GenBank/DDBJ whole genome shotgun (WGS) entry which is preliminary data.</text>
</comment>
<feature type="region of interest" description="Disordered" evidence="1">
    <location>
        <begin position="74"/>
        <end position="128"/>
    </location>
</feature>
<reference evidence="2" key="1">
    <citation type="submission" date="2023-03" db="EMBL/GenBank/DDBJ databases">
        <title>Massive genome expansion in bonnet fungi (Mycena s.s.) driven by repeated elements and novel gene families across ecological guilds.</title>
        <authorList>
            <consortium name="Lawrence Berkeley National Laboratory"/>
            <person name="Harder C.B."/>
            <person name="Miyauchi S."/>
            <person name="Viragh M."/>
            <person name="Kuo A."/>
            <person name="Thoen E."/>
            <person name="Andreopoulos B."/>
            <person name="Lu D."/>
            <person name="Skrede I."/>
            <person name="Drula E."/>
            <person name="Henrissat B."/>
            <person name="Morin E."/>
            <person name="Kohler A."/>
            <person name="Barry K."/>
            <person name="LaButti K."/>
            <person name="Morin E."/>
            <person name="Salamov A."/>
            <person name="Lipzen A."/>
            <person name="Mereny Z."/>
            <person name="Hegedus B."/>
            <person name="Baldrian P."/>
            <person name="Stursova M."/>
            <person name="Weitz H."/>
            <person name="Taylor A."/>
            <person name="Grigoriev I.V."/>
            <person name="Nagy L.G."/>
            <person name="Martin F."/>
            <person name="Kauserud H."/>
        </authorList>
    </citation>
    <scope>NUCLEOTIDE SEQUENCE</scope>
    <source>
        <strain evidence="2">CBHHK002</strain>
    </source>
</reference>
<name>A0AAD7ALH5_9AGAR</name>
<keyword evidence="3" id="KW-1185">Reference proteome</keyword>
<protein>
    <submittedName>
        <fullName evidence="2">Uncharacterized protein</fullName>
    </submittedName>
</protein>
<dbReference type="EMBL" id="JARIHO010000004">
    <property type="protein sequence ID" value="KAJ7362421.1"/>
    <property type="molecule type" value="Genomic_DNA"/>
</dbReference>
<accession>A0AAD7ALH5</accession>
<feature type="compositionally biased region" description="Low complexity" evidence="1">
    <location>
        <begin position="103"/>
        <end position="114"/>
    </location>
</feature>
<dbReference type="Proteomes" id="UP001218218">
    <property type="component" value="Unassembled WGS sequence"/>
</dbReference>
<evidence type="ECO:0000313" key="3">
    <source>
        <dbReference type="Proteomes" id="UP001218218"/>
    </source>
</evidence>
<proteinExistence type="predicted"/>
<gene>
    <name evidence="2" type="ORF">DFH08DRAFT_950688</name>
</gene>
<dbReference type="AlphaFoldDB" id="A0AAD7ALH5"/>